<accession>A0A3M0CVR4</accession>
<dbReference type="PANTHER" id="PTHR23502:SF132">
    <property type="entry name" value="POLYAMINE TRANSPORTER 2-RELATED"/>
    <property type="match status" value="1"/>
</dbReference>
<evidence type="ECO:0000259" key="7">
    <source>
        <dbReference type="PROSITE" id="PS50850"/>
    </source>
</evidence>
<dbReference type="Gene3D" id="1.20.1720.10">
    <property type="entry name" value="Multidrug resistance protein D"/>
    <property type="match status" value="1"/>
</dbReference>
<keyword evidence="3 6" id="KW-0812">Transmembrane</keyword>
<evidence type="ECO:0000313" key="8">
    <source>
        <dbReference type="EMBL" id="RMB07733.1"/>
    </source>
</evidence>
<dbReference type="InterPro" id="IPR011701">
    <property type="entry name" value="MFS"/>
</dbReference>
<evidence type="ECO:0000313" key="9">
    <source>
        <dbReference type="Proteomes" id="UP000271227"/>
    </source>
</evidence>
<dbReference type="PANTHER" id="PTHR23502">
    <property type="entry name" value="MAJOR FACILITATOR SUPERFAMILY"/>
    <property type="match status" value="1"/>
</dbReference>
<feature type="transmembrane region" description="Helical" evidence="6">
    <location>
        <begin position="372"/>
        <end position="391"/>
    </location>
</feature>
<feature type="transmembrane region" description="Helical" evidence="6">
    <location>
        <begin position="281"/>
        <end position="301"/>
    </location>
</feature>
<comment type="caution">
    <text evidence="8">The sequence shown here is derived from an EMBL/GenBank/DDBJ whole genome shotgun (WGS) entry which is preliminary data.</text>
</comment>
<feature type="transmembrane region" description="Helical" evidence="6">
    <location>
        <begin position="141"/>
        <end position="165"/>
    </location>
</feature>
<protein>
    <submittedName>
        <fullName evidence="8">Putative MFS family arabinose efflux permease</fullName>
    </submittedName>
</protein>
<evidence type="ECO:0000256" key="3">
    <source>
        <dbReference type="ARBA" id="ARBA00022692"/>
    </source>
</evidence>
<feature type="transmembrane region" description="Helical" evidence="6">
    <location>
        <begin position="107"/>
        <end position="129"/>
    </location>
</feature>
<dbReference type="GO" id="GO:0005886">
    <property type="term" value="C:plasma membrane"/>
    <property type="evidence" value="ECO:0007669"/>
    <property type="project" value="TreeGrafter"/>
</dbReference>
<dbReference type="SUPFAM" id="SSF103473">
    <property type="entry name" value="MFS general substrate transporter"/>
    <property type="match status" value="1"/>
</dbReference>
<feature type="transmembrane region" description="Helical" evidence="6">
    <location>
        <begin position="215"/>
        <end position="240"/>
    </location>
</feature>
<feature type="transmembrane region" description="Helical" evidence="6">
    <location>
        <begin position="171"/>
        <end position="194"/>
    </location>
</feature>
<dbReference type="InterPro" id="IPR036259">
    <property type="entry name" value="MFS_trans_sf"/>
</dbReference>
<organism evidence="8 9">
    <name type="scientific">Eilatimonas milleporae</name>
    <dbReference type="NCBI Taxonomy" id="911205"/>
    <lineage>
        <taxon>Bacteria</taxon>
        <taxon>Pseudomonadati</taxon>
        <taxon>Pseudomonadota</taxon>
        <taxon>Alphaproteobacteria</taxon>
        <taxon>Kordiimonadales</taxon>
        <taxon>Kordiimonadaceae</taxon>
        <taxon>Eilatimonas</taxon>
    </lineage>
</organism>
<feature type="transmembrane region" description="Helical" evidence="6">
    <location>
        <begin position="346"/>
        <end position="366"/>
    </location>
</feature>
<feature type="domain" description="Major facilitator superfamily (MFS) profile" evidence="7">
    <location>
        <begin position="17"/>
        <end position="396"/>
    </location>
</feature>
<evidence type="ECO:0000256" key="2">
    <source>
        <dbReference type="ARBA" id="ARBA00022448"/>
    </source>
</evidence>
<dbReference type="OrthoDB" id="7494101at2"/>
<keyword evidence="9" id="KW-1185">Reference proteome</keyword>
<feature type="transmembrane region" description="Helical" evidence="6">
    <location>
        <begin position="82"/>
        <end position="101"/>
    </location>
</feature>
<dbReference type="GO" id="GO:0022857">
    <property type="term" value="F:transmembrane transporter activity"/>
    <property type="evidence" value="ECO:0007669"/>
    <property type="project" value="InterPro"/>
</dbReference>
<dbReference type="EMBL" id="REFR01000011">
    <property type="protein sequence ID" value="RMB07733.1"/>
    <property type="molecule type" value="Genomic_DNA"/>
</dbReference>
<dbReference type="InParanoid" id="A0A3M0CVR4"/>
<gene>
    <name evidence="8" type="ORF">BXY39_1822</name>
</gene>
<name>A0A3M0CVR4_9PROT</name>
<reference evidence="8 9" key="1">
    <citation type="submission" date="2018-10" db="EMBL/GenBank/DDBJ databases">
        <title>Genomic Encyclopedia of Archaeal and Bacterial Type Strains, Phase II (KMG-II): from individual species to whole genera.</title>
        <authorList>
            <person name="Goeker M."/>
        </authorList>
    </citation>
    <scope>NUCLEOTIDE SEQUENCE [LARGE SCALE GENOMIC DNA]</scope>
    <source>
        <strain evidence="8 9">DSM 25217</strain>
    </source>
</reference>
<dbReference type="Pfam" id="PF07690">
    <property type="entry name" value="MFS_1"/>
    <property type="match status" value="1"/>
</dbReference>
<keyword evidence="5 6" id="KW-0472">Membrane</keyword>
<comment type="subcellular location">
    <subcellularLocation>
        <location evidence="1">Membrane</location>
        <topology evidence="1">Multi-pass membrane protein</topology>
    </subcellularLocation>
</comment>
<evidence type="ECO:0000256" key="1">
    <source>
        <dbReference type="ARBA" id="ARBA00004141"/>
    </source>
</evidence>
<dbReference type="InterPro" id="IPR020846">
    <property type="entry name" value="MFS_dom"/>
</dbReference>
<dbReference type="PROSITE" id="PS50850">
    <property type="entry name" value="MFS"/>
    <property type="match status" value="1"/>
</dbReference>
<keyword evidence="4 6" id="KW-1133">Transmembrane helix</keyword>
<evidence type="ECO:0000256" key="4">
    <source>
        <dbReference type="ARBA" id="ARBA00022989"/>
    </source>
</evidence>
<proteinExistence type="predicted"/>
<feature type="transmembrane region" description="Helical" evidence="6">
    <location>
        <begin position="313"/>
        <end position="334"/>
    </location>
</feature>
<keyword evidence="2" id="KW-0813">Transport</keyword>
<dbReference type="AlphaFoldDB" id="A0A3M0CVR4"/>
<evidence type="ECO:0000256" key="5">
    <source>
        <dbReference type="ARBA" id="ARBA00023136"/>
    </source>
</evidence>
<evidence type="ECO:0000256" key="6">
    <source>
        <dbReference type="SAM" id="Phobius"/>
    </source>
</evidence>
<feature type="transmembrane region" description="Helical" evidence="6">
    <location>
        <begin position="252"/>
        <end position="274"/>
    </location>
</feature>
<sequence>MSVGSSATPSRFGAILACALVGAGTVLGLSGIDLVLPAIPQLPEILGGEAAAAQLVIAAFVAGTAGGLLLFGALGGRYGRRYALVAALAAYAALSFLAARAETMPSLIILRFFQGVAASAPAVFAPGIIRTLFDEIGATKALGVLASVESLVPAGAPVVGVWLLTLGDWTLSFTITAVLAALLAVSFIFAGRVLPPDTGSGAGGSYARLLGSSVYMRYALTQALVLGGLLVFVFGAPAVIVRTMGGSLQDFIVMQVSGVTCFIVASNVTGWLVGRFGAERLILTGTTMALLSALALLSYAVAGGKDPGWLPYLFVPMNVGLGLRGPPGFLRAIIAGGGDDHRAASLMILAITGVSAGGTALFAPFIESGLLALSLAATAIQGLAVLLLLVLPPLQAVPKTGPGNGPKDAVGD</sequence>
<dbReference type="Proteomes" id="UP000271227">
    <property type="component" value="Unassembled WGS sequence"/>
</dbReference>
<dbReference type="RefSeq" id="WP_121938530.1">
    <property type="nucleotide sequence ID" value="NZ_REFR01000011.1"/>
</dbReference>
<feature type="transmembrane region" description="Helical" evidence="6">
    <location>
        <begin position="52"/>
        <end position="75"/>
    </location>
</feature>